<dbReference type="SUPFAM" id="SSF56672">
    <property type="entry name" value="DNA/RNA polymerases"/>
    <property type="match status" value="1"/>
</dbReference>
<dbReference type="GO" id="GO:0039694">
    <property type="term" value="P:viral RNA genome replication"/>
    <property type="evidence" value="ECO:0007669"/>
    <property type="project" value="InterPro"/>
</dbReference>
<evidence type="ECO:0000256" key="10">
    <source>
        <dbReference type="SAM" id="Coils"/>
    </source>
</evidence>
<dbReference type="CDD" id="cd23245">
    <property type="entry name" value="Betaflexiviridae_RdRp"/>
    <property type="match status" value="1"/>
</dbReference>
<dbReference type="InterPro" id="IPR002588">
    <property type="entry name" value="Alphavirus-like_MT_dom"/>
</dbReference>
<dbReference type="SUPFAM" id="SSF52540">
    <property type="entry name" value="P-loop containing nucleoside triphosphate hydrolases"/>
    <property type="match status" value="1"/>
</dbReference>
<dbReference type="Pfam" id="PF00978">
    <property type="entry name" value="RdRP_2"/>
    <property type="match status" value="1"/>
</dbReference>
<feature type="domain" description="(+)RNA virus helicase C-terminal" evidence="13">
    <location>
        <begin position="894"/>
        <end position="1177"/>
    </location>
</feature>
<dbReference type="Gene3D" id="2.60.120.590">
    <property type="entry name" value="Alpha-ketoglutarate-dependent dioxygenase AlkB-like"/>
    <property type="match status" value="1"/>
</dbReference>
<evidence type="ECO:0000256" key="7">
    <source>
        <dbReference type="ARBA" id="ARBA00022840"/>
    </source>
</evidence>
<evidence type="ECO:0000313" key="15">
    <source>
        <dbReference type="EMBL" id="AOX49252.1"/>
    </source>
</evidence>
<dbReference type="GO" id="GO:0006396">
    <property type="term" value="P:RNA processing"/>
    <property type="evidence" value="ECO:0007669"/>
    <property type="project" value="InterPro"/>
</dbReference>
<dbReference type="InterPro" id="IPR001788">
    <property type="entry name" value="RNA-dep_RNA_pol_alsuvir"/>
</dbReference>
<proteinExistence type="predicted"/>
<dbReference type="PROSITE" id="PS51471">
    <property type="entry name" value="FE2OG_OXY"/>
    <property type="match status" value="1"/>
</dbReference>
<dbReference type="InterPro" id="IPR027417">
    <property type="entry name" value="P-loop_NTPase"/>
</dbReference>
<dbReference type="GO" id="GO:0016787">
    <property type="term" value="F:hydrolase activity"/>
    <property type="evidence" value="ECO:0007669"/>
    <property type="project" value="UniProtKB-KW"/>
</dbReference>
<dbReference type="InterPro" id="IPR043502">
    <property type="entry name" value="DNA/RNA_pol_sf"/>
</dbReference>
<dbReference type="GO" id="GO:0016556">
    <property type="term" value="P:mRNA modification"/>
    <property type="evidence" value="ECO:0007669"/>
    <property type="project" value="InterPro"/>
</dbReference>
<dbReference type="GO" id="GO:0003968">
    <property type="term" value="F:RNA-directed RNA polymerase activity"/>
    <property type="evidence" value="ECO:0007669"/>
    <property type="project" value="UniProtKB-KW"/>
</dbReference>
<dbReference type="InterPro" id="IPR027351">
    <property type="entry name" value="(+)RNA_virus_helicase_core_dom"/>
</dbReference>
<dbReference type="Pfam" id="PF01660">
    <property type="entry name" value="Vmethyltransf"/>
    <property type="match status" value="1"/>
</dbReference>
<evidence type="ECO:0000256" key="6">
    <source>
        <dbReference type="ARBA" id="ARBA00022806"/>
    </source>
</evidence>
<evidence type="ECO:0000256" key="5">
    <source>
        <dbReference type="ARBA" id="ARBA00022801"/>
    </source>
</evidence>
<dbReference type="GO" id="GO:0008174">
    <property type="term" value="F:mRNA methyltransferase activity"/>
    <property type="evidence" value="ECO:0007669"/>
    <property type="project" value="UniProtKB-UniRule"/>
</dbReference>
<dbReference type="GO" id="GO:0006351">
    <property type="term" value="P:DNA-templated transcription"/>
    <property type="evidence" value="ECO:0007669"/>
    <property type="project" value="InterPro"/>
</dbReference>
<keyword evidence="6" id="KW-0347">Helicase</keyword>
<name>A0A1D8X844_9VIRU</name>
<organism evidence="15">
    <name type="scientific">Grapevine virus B</name>
    <dbReference type="NCBI Taxonomy" id="35289"/>
    <lineage>
        <taxon>Viruses</taxon>
        <taxon>Riboviria</taxon>
        <taxon>Orthornavirae</taxon>
        <taxon>Kitrinoviricota</taxon>
        <taxon>Alsuviricetes</taxon>
        <taxon>Tymovirales</taxon>
        <taxon>Betaflexiviridae</taxon>
        <taxon>Trivirinae</taxon>
        <taxon>Vitivirus</taxon>
        <taxon>Vitivirus betavitis</taxon>
    </lineage>
</organism>
<keyword evidence="7" id="KW-0067">ATP-binding</keyword>
<evidence type="ECO:0000256" key="8">
    <source>
        <dbReference type="ARBA" id="ARBA00022953"/>
    </source>
</evidence>
<reference evidence="15" key="1">
    <citation type="submission" date="2016-08" db="EMBL/GenBank/DDBJ databases">
        <title>Molecular characterization of the complete genome of Brazilian isolate of Grapevine virus B.</title>
        <authorList>
            <person name="Fajardo T.V.M."/>
            <person name="Nickel O."/>
        </authorList>
    </citation>
    <scope>NUCLEOTIDE SEQUENCE</scope>
    <source>
        <strain evidence="15">ISA-BR</strain>
    </source>
</reference>
<keyword evidence="1" id="KW-0696">RNA-directed RNA polymerase</keyword>
<keyword evidence="4" id="KW-0547">Nucleotide-binding</keyword>
<dbReference type="EMBL" id="KX790785">
    <property type="protein sequence ID" value="AOX49252.1"/>
    <property type="molecule type" value="Genomic_RNA"/>
</dbReference>
<comment type="catalytic activity">
    <reaction evidence="9">
        <text>ATP + H2O = ADP + phosphate + H(+)</text>
        <dbReference type="Rhea" id="RHEA:13065"/>
        <dbReference type="ChEBI" id="CHEBI:15377"/>
        <dbReference type="ChEBI" id="CHEBI:15378"/>
        <dbReference type="ChEBI" id="CHEBI:30616"/>
        <dbReference type="ChEBI" id="CHEBI:43474"/>
        <dbReference type="ChEBI" id="CHEBI:456216"/>
        <dbReference type="EC" id="3.6.4.13"/>
    </reaction>
</comment>
<dbReference type="PROSITE" id="PS51743">
    <property type="entry name" value="ALPHAVIRUS_MT"/>
    <property type="match status" value="1"/>
</dbReference>
<feature type="domain" description="RdRp catalytic" evidence="11">
    <location>
        <begin position="1466"/>
        <end position="1577"/>
    </location>
</feature>
<dbReference type="GO" id="GO:0005524">
    <property type="term" value="F:ATP binding"/>
    <property type="evidence" value="ECO:0007669"/>
    <property type="project" value="UniProtKB-KW"/>
</dbReference>
<sequence>MSISVSSQRVASAALYQNGSTDQIEEIKKIKSSRLLNSEKHSDGLFDYFVPDFLRDYFAKKGVHTSVHSFQAHPHPCSKMIENHILYNIVSQYVDEATLFVSCKESKLRTLFMKKTNKPLNTVTQYNRLVHAKDVLRYTNPIRELDMEHLDKLSELSKRAKTAFIHDEVHYWSLKDFQSFLGHLGGTERLLYSIIYPAELHIGCEQSLFPEAYEFDLLGEYITWYPDGKADGSYKQPVNPWLLTTSKTEDVHGQTWTLTKVLTMGAHHLFLATKGSTLTEEEYHYDDYTVILPKKLLQGRRRTKMPYLRSRFITSVLLYLMALKKPDPSSAVAKLRQLTNGEESTAEALFVAQLSRQIQETKLYDKMGNFSLKECIWSAVASAMGDSLIYFFDKSRFYNESLERFILDCAPAKLQVNRVFRGAVYRNCRVSPHLASFDGATDEVIDELYLQNIRDQDRDREPYQATGAEIPDKREVCRLSLIEMGRLVLKYHQEQQKDINLEVVISPLDNFNALRNALTCRNGIVATTCLLLTWEYNPLKRYEMGLIGAKELNDALFGESRVEVTESKTKPATVECQTCACGLQLPLKKLKCEVDVPTHEFKDVLKGRKAAFYSRHSLSYNYNGGSHASKGWPEWLDGIATALELDESYDHCLAQMYDAQGGINFHADDESCYTNPTVVTVNLNGNAHFRVKCKDEVTIELKHGDVLTMPAGFQSTHKHAVTSLSDGRVSLTFRNGVNAPDEGSDKMSEYEENAPELEESLDALEKNRKSLCALQILADHMRVDLAICTSMVFAKDPRAIEEVKRGGMTLGTFICVLKSLNLGAYIESERGCLKVNGAYKELSCYAEEDHVSEWTGPRKDTSFTNALLMNPDIRVVKYEVCEQRAKKLADSFQEGFTGVCLNKFQKQKSSFNLVNEKEMIDVHLTLGFAGSGKSFYPQCVLKNAHYSNTLVIVPRKALCSDWINKVHPDVKVVTFESAFRQQKKGYGLIVIDEIGLLPPGYIDMVHGYFAYECLLVLGDPLQCEYHSKGDHFFLGQESSVFKRFKGHCNYLYKSHRLPKNQRFFEIECDGADGEGLSFNKPRGKDLTLCASQRRKESEKDVSTVGESQGLSANRVNILLDKDWSLVNEETVIVALTRARKEVNMIGDNTLISNLKRSAKSMVLRQVLKGERVPEGMILSLIRKKLPDCDLVKKEMLLGASDEMEEKLTGDPYLKGLLCLVDEIEEEEVEIPEPELLEPQRTHLPLSVEENELSISDLRAKEYREASTEAGKTDQIDELGYKGEPENPMSHKALYLYHQNSDVATFFLSVRKRLRFRDAEKNRRKYNRCRGFGAQMFQVLKGTYKLRQPDHLPSLERAEQEFMKKRIAKSAKLIEKHSYRSEPDWPSNYLKIFLKQQRCTKMEKRKVDAKAGQTIACFCHAVLCRFGPLLRQTEKALRDQLGPNVMIYSQKNYTDLDKWCKNFVRSIDGTDSDYEAFDRSQDEKILDFEVNVLRFFLWPEEMIEEYVTLKLMMGCSMGSLAVMRFSGEFGTFFFNTICNMGFTCLKYSIRSDTPICYAGDDMYAPGVLVTKSDYKHVLDELQLKAKVNYTRSPLFCGWRMSPYGIVKDPNLLLDRWKIAERDGSLKNCMVNYALEAIYGYRLGEHLFDLNIDIDAQQDLVRRIVLIKHQLPQSLQRYYSDEERECYSDGEEFSLKVKNEGGLDPVEFESDAF</sequence>
<evidence type="ECO:0000256" key="1">
    <source>
        <dbReference type="ARBA" id="ARBA00022484"/>
    </source>
</evidence>
<evidence type="ECO:0000259" key="12">
    <source>
        <dbReference type="PROSITE" id="PS51471"/>
    </source>
</evidence>
<evidence type="ECO:0000256" key="3">
    <source>
        <dbReference type="ARBA" id="ARBA00022695"/>
    </source>
</evidence>
<evidence type="ECO:0000256" key="9">
    <source>
        <dbReference type="ARBA" id="ARBA00047984"/>
    </source>
</evidence>
<dbReference type="GO" id="GO:0003724">
    <property type="term" value="F:RNA helicase activity"/>
    <property type="evidence" value="ECO:0007669"/>
    <property type="project" value="UniProtKB-EC"/>
</dbReference>
<keyword evidence="5" id="KW-0378">Hydrolase</keyword>
<keyword evidence="10" id="KW-0175">Coiled coil</keyword>
<dbReference type="Pfam" id="PF01443">
    <property type="entry name" value="Viral_helicase1"/>
    <property type="match status" value="1"/>
</dbReference>
<dbReference type="PROSITE" id="PS50507">
    <property type="entry name" value="RDRP_SSRNA_POS"/>
    <property type="match status" value="1"/>
</dbReference>
<evidence type="ECO:0000259" key="11">
    <source>
        <dbReference type="PROSITE" id="PS50507"/>
    </source>
</evidence>
<protein>
    <submittedName>
        <fullName evidence="15">Replicase</fullName>
    </submittedName>
</protein>
<feature type="domain" description="Fe2OG dioxygenase" evidence="12">
    <location>
        <begin position="648"/>
        <end position="737"/>
    </location>
</feature>
<dbReference type="InterPro" id="IPR027450">
    <property type="entry name" value="AlkB-like"/>
</dbReference>
<dbReference type="PROSITE" id="PS51657">
    <property type="entry name" value="PSRV_HELICASE"/>
    <property type="match status" value="1"/>
</dbReference>
<keyword evidence="3" id="KW-0548">Nucleotidyltransferase</keyword>
<accession>A0A1D8X844</accession>
<evidence type="ECO:0000256" key="4">
    <source>
        <dbReference type="ARBA" id="ARBA00022741"/>
    </source>
</evidence>
<dbReference type="Pfam" id="PF13532">
    <property type="entry name" value="2OG-FeII_Oxy_2"/>
    <property type="match status" value="1"/>
</dbReference>
<dbReference type="InterPro" id="IPR037151">
    <property type="entry name" value="AlkB-like_sf"/>
</dbReference>
<dbReference type="Gene3D" id="3.40.50.300">
    <property type="entry name" value="P-loop containing nucleotide triphosphate hydrolases"/>
    <property type="match status" value="1"/>
</dbReference>
<dbReference type="InterPro" id="IPR007094">
    <property type="entry name" value="RNA-dir_pol_PSvirus"/>
</dbReference>
<feature type="domain" description="Alphavirus-like MT" evidence="14">
    <location>
        <begin position="66"/>
        <end position="242"/>
    </location>
</feature>
<dbReference type="GO" id="GO:0003723">
    <property type="term" value="F:RNA binding"/>
    <property type="evidence" value="ECO:0007669"/>
    <property type="project" value="InterPro"/>
</dbReference>
<dbReference type="SUPFAM" id="SSF51197">
    <property type="entry name" value="Clavaminate synthase-like"/>
    <property type="match status" value="1"/>
</dbReference>
<evidence type="ECO:0000256" key="2">
    <source>
        <dbReference type="ARBA" id="ARBA00022679"/>
    </source>
</evidence>
<evidence type="ECO:0000259" key="14">
    <source>
        <dbReference type="PROSITE" id="PS51743"/>
    </source>
</evidence>
<keyword evidence="2" id="KW-0808">Transferase</keyword>
<keyword evidence="8" id="KW-0693">Viral RNA replication</keyword>
<dbReference type="InterPro" id="IPR005123">
    <property type="entry name" value="Oxoglu/Fe-dep_dioxygenase_dom"/>
</dbReference>
<evidence type="ECO:0000259" key="13">
    <source>
        <dbReference type="PROSITE" id="PS51657"/>
    </source>
</evidence>
<feature type="coiled-coil region" evidence="10">
    <location>
        <begin position="747"/>
        <end position="774"/>
    </location>
</feature>